<reference evidence="1 2" key="1">
    <citation type="submission" date="2016-10" db="EMBL/GenBank/DDBJ databases">
        <title>Draft genome sequences of four alkaliphilic bacteria belonging to the Anaerobacillus genus.</title>
        <authorList>
            <person name="Bassil N.M."/>
            <person name="Lloyd J.R."/>
        </authorList>
    </citation>
    <scope>NUCLEOTIDE SEQUENCE [LARGE SCALE GENOMIC DNA]</scope>
    <source>
        <strain evidence="1 2">DSM 22531</strain>
    </source>
</reference>
<dbReference type="AlphaFoldDB" id="A0A1S2MD14"/>
<evidence type="ECO:0000313" key="1">
    <source>
        <dbReference type="EMBL" id="OIJ22490.1"/>
    </source>
</evidence>
<accession>A0A1S2MD14</accession>
<dbReference type="Proteomes" id="UP000180057">
    <property type="component" value="Unassembled WGS sequence"/>
</dbReference>
<evidence type="ECO:0000313" key="2">
    <source>
        <dbReference type="Proteomes" id="UP000180057"/>
    </source>
</evidence>
<dbReference type="InterPro" id="IPR011101">
    <property type="entry name" value="DUF5131"/>
</dbReference>
<gene>
    <name evidence="1" type="ORF">BKP45_04045</name>
</gene>
<keyword evidence="2" id="KW-1185">Reference proteome</keyword>
<evidence type="ECO:0008006" key="3">
    <source>
        <dbReference type="Google" id="ProtNLM"/>
    </source>
</evidence>
<proteinExistence type="predicted"/>
<organism evidence="1 2">
    <name type="scientific">Anaerobacillus alkalidiazotrophicus</name>
    <dbReference type="NCBI Taxonomy" id="472963"/>
    <lineage>
        <taxon>Bacteria</taxon>
        <taxon>Bacillati</taxon>
        <taxon>Bacillota</taxon>
        <taxon>Bacilli</taxon>
        <taxon>Bacillales</taxon>
        <taxon>Bacillaceae</taxon>
        <taxon>Anaerobacillus</taxon>
    </lineage>
</organism>
<name>A0A1S2MD14_9BACI</name>
<comment type="caution">
    <text evidence="1">The sequence shown here is derived from an EMBL/GenBank/DDBJ whole genome shotgun (WGS) entry which is preliminary data.</text>
</comment>
<protein>
    <recommendedName>
        <fullName evidence="3">DUF5131 domain-containing protein</fullName>
    </recommendedName>
</protein>
<sequence length="156" mass="18168">MTSMSDFSDWEEEWRTSVFDKISENPQHVFLFLTKRPEYIQFETDLNQVWIGITVTTEREKSRIAAMRENIKENNYFITFEPLFGELGSLDLDGIGWVVIGTETGNRKGEITAEKEWIINIARQAKVKNVPVFMKESLLDIVGEENMLQELPKGFR</sequence>
<dbReference type="EMBL" id="MLQS01000001">
    <property type="protein sequence ID" value="OIJ22490.1"/>
    <property type="molecule type" value="Genomic_DNA"/>
</dbReference>
<dbReference type="Pfam" id="PF07505">
    <property type="entry name" value="DUF5131"/>
    <property type="match status" value="1"/>
</dbReference>